<name>A0A974WF09_9BACT</name>
<sequence>MRIVKELVKSDIKISIFSWNGKYLLKFEQGDIEQTYKIDEYDIISEDDLDKLITDEFLKDLQQQFITMNKMFTKHSEHIL</sequence>
<organism evidence="1 2">
    <name type="scientific">Fulvivirga lutea</name>
    <dbReference type="NCBI Taxonomy" id="2810512"/>
    <lineage>
        <taxon>Bacteria</taxon>
        <taxon>Pseudomonadati</taxon>
        <taxon>Bacteroidota</taxon>
        <taxon>Cytophagia</taxon>
        <taxon>Cytophagales</taxon>
        <taxon>Fulvivirgaceae</taxon>
        <taxon>Fulvivirga</taxon>
    </lineage>
</organism>
<reference evidence="1" key="1">
    <citation type="submission" date="2021-02" db="EMBL/GenBank/DDBJ databases">
        <title>Fulvivirga sp. S481 isolated from sea water.</title>
        <authorList>
            <person name="Bae S.S."/>
            <person name="Baek K."/>
        </authorList>
    </citation>
    <scope>NUCLEOTIDE SEQUENCE</scope>
    <source>
        <strain evidence="1">S481</strain>
    </source>
</reference>
<dbReference type="AlphaFoldDB" id="A0A974WF09"/>
<keyword evidence="2" id="KW-1185">Reference proteome</keyword>
<gene>
    <name evidence="1" type="ORF">JR347_15465</name>
</gene>
<dbReference type="EMBL" id="CP070608">
    <property type="protein sequence ID" value="QSE96976.1"/>
    <property type="molecule type" value="Genomic_DNA"/>
</dbReference>
<evidence type="ECO:0000313" key="1">
    <source>
        <dbReference type="EMBL" id="QSE96976.1"/>
    </source>
</evidence>
<dbReference type="Proteomes" id="UP000662783">
    <property type="component" value="Chromosome"/>
</dbReference>
<evidence type="ECO:0000313" key="2">
    <source>
        <dbReference type="Proteomes" id="UP000662783"/>
    </source>
</evidence>
<protein>
    <submittedName>
        <fullName evidence="1">Uncharacterized protein</fullName>
    </submittedName>
</protein>
<dbReference type="KEGG" id="fuv:JR347_15465"/>
<proteinExistence type="predicted"/>
<accession>A0A974WF09</accession>
<dbReference type="RefSeq" id="WP_205721489.1">
    <property type="nucleotide sequence ID" value="NZ_CP070608.1"/>
</dbReference>